<dbReference type="Proteomes" id="UP001060170">
    <property type="component" value="Chromosome 7"/>
</dbReference>
<keyword evidence="2" id="KW-1185">Reference proteome</keyword>
<reference evidence="1 2" key="3">
    <citation type="journal article" date="2022" name="Microbiol. Spectr.">
        <title>Folding features and dynamics of 3D genome architecture in plant fungal pathogens.</title>
        <authorList>
            <person name="Xia C."/>
        </authorList>
    </citation>
    <scope>NUCLEOTIDE SEQUENCE [LARGE SCALE GENOMIC DNA]</scope>
    <source>
        <strain evidence="1 2">93-210</strain>
    </source>
</reference>
<reference evidence="2" key="1">
    <citation type="journal article" date="2018" name="BMC Genomics">
        <title>Genomic insights into host adaptation between the wheat stripe rust pathogen (Puccinia striiformis f. sp. tritici) and the barley stripe rust pathogen (Puccinia striiformis f. sp. hordei).</title>
        <authorList>
            <person name="Xia C."/>
            <person name="Wang M."/>
            <person name="Yin C."/>
            <person name="Cornejo O.E."/>
            <person name="Hulbert S.H."/>
            <person name="Chen X."/>
        </authorList>
    </citation>
    <scope>NUCLEOTIDE SEQUENCE [LARGE SCALE GENOMIC DNA]</scope>
    <source>
        <strain evidence="2">93-210</strain>
    </source>
</reference>
<accession>A0ACC0EDM5</accession>
<organism evidence="1 2">
    <name type="scientific">Puccinia striiformis f. sp. tritici</name>
    <dbReference type="NCBI Taxonomy" id="168172"/>
    <lineage>
        <taxon>Eukaryota</taxon>
        <taxon>Fungi</taxon>
        <taxon>Dikarya</taxon>
        <taxon>Basidiomycota</taxon>
        <taxon>Pucciniomycotina</taxon>
        <taxon>Pucciniomycetes</taxon>
        <taxon>Pucciniales</taxon>
        <taxon>Pucciniaceae</taxon>
        <taxon>Puccinia</taxon>
    </lineage>
</organism>
<dbReference type="EMBL" id="CM045871">
    <property type="protein sequence ID" value="KAI7951426.1"/>
    <property type="molecule type" value="Genomic_DNA"/>
</dbReference>
<proteinExistence type="predicted"/>
<name>A0ACC0EDM5_9BASI</name>
<gene>
    <name evidence="1" type="ORF">MJO28_007110</name>
</gene>
<evidence type="ECO:0000313" key="2">
    <source>
        <dbReference type="Proteomes" id="UP001060170"/>
    </source>
</evidence>
<protein>
    <submittedName>
        <fullName evidence="1">Uncharacterized protein</fullName>
    </submittedName>
</protein>
<reference evidence="2" key="2">
    <citation type="journal article" date="2018" name="Mol. Plant Microbe Interact.">
        <title>Genome sequence resources for the wheat stripe rust pathogen (Puccinia striiformis f. sp. tritici) and the barley stripe rust pathogen (Puccinia striiformis f. sp. hordei).</title>
        <authorList>
            <person name="Xia C."/>
            <person name="Wang M."/>
            <person name="Yin C."/>
            <person name="Cornejo O.E."/>
            <person name="Hulbert S.H."/>
            <person name="Chen X."/>
        </authorList>
    </citation>
    <scope>NUCLEOTIDE SEQUENCE [LARGE SCALE GENOMIC DNA]</scope>
    <source>
        <strain evidence="2">93-210</strain>
    </source>
</reference>
<evidence type="ECO:0000313" key="1">
    <source>
        <dbReference type="EMBL" id="KAI7951426.1"/>
    </source>
</evidence>
<comment type="caution">
    <text evidence="1">The sequence shown here is derived from an EMBL/GenBank/DDBJ whole genome shotgun (WGS) entry which is preliminary data.</text>
</comment>
<sequence>MADIQKQFEELMKVVAEERILRQKGEAALAEARRAAELAATVAAENLAKANTVALAASAAATQKGPKMGLPEKFSGSRGAKAERWVNQIGLYMIANAHLFPDDRTKVLWSLSYLDGQALEWANQFAKKLFQAEFISYDGDFAKAFISMYFDTEKKTRAEASLQKLKQTKSVADYTHQFNVHAHHTGWEVTTLISHYQQGLKSNVRLALIILRADFTTLADISNLSLKIDNELNGGETHTGSLTGNDTTPDPNAMDVSALNGRLSDSEKTRMMRAGLCFRCSARGHLSRDCPEKIKKGKQRDAQIAELEEEIRGLKAGRDDAYDGILGMPWLRKFGHQIDWSVGRFRIPTGAIAATEEASSIPKTALEEGTRPQGNARINDEGVCVFNTVALPQCKLASLPHAKDIEETGKHSFVLGRDQDPKGGDLSHGETLRPAPGLTTTTTHSFAHSHRPSDGRGLLASEAAADDAVTEVAARTELTDLGKDDESRGQKRLEVSPTPNVRTCRLDATTVNETLPYATFVSLFTDSVPRLASLATAQASWLTSAKIAVDQKKSTQPMKVEDMIPACYHQFLRMFYKKEAQALPPRQVYDFKVELIPGATPQTSRPIPLSPAEDQALQTLVEEGLANGTIRCTTSPWAAPVLFTGKKDGSLRPCFDYRKLNSVTVKNRYPLPLTMELVDSLRDAGTFTKLDLRNAYGNLRVAEGDEDKLAFVCKAGQFAPLTMPFGPTRAPGYFQYFMQDILVGRVGRDTAVYLDDILIYTPEGNDHEEAVRSILLTLGKHQLWLKPEKCEFSRAEVEYLGLLISKNRVKMDPGKVSAVTEWPAPRNVRELQRFIGFANFYRRFIDHFSGTARPLHDLTRDNAMFNWNDTCQKAFDALKTAFATAPVLKIANPYEAFVLECDCSDFALGAILSQICKTDGELYPVAFLSRSLIKAERNYQIFDKELLAIVAAFKEWRHYLEGNPHRLNAIVYTDHQNLESFMTTKELTRRQARWAETMGCFDFDIVFRPGRESTKPDALSRRPDLAPDRADKLSFGQLLRPENITPETFTAITEFDMWFEDESVHLDDAEHWFHIDVMGTNAIEEEPIWPDHEILSRIQSCRTKQCGATKRNREEPARQQAGGTSRTGQNPGASATLFHMAIYEKVHKLVRGWMRLVPTSKIDNTEAFWDTRTPANTGRALDGHQLRLDHRSADVEFIQLHTDSSRQAHQDGALRPVHKGTQRVRPSGSDAEAHVEATRHTQDNRGSDYIHLRPTTQEPMASLKSSIKLSNNTFNTLWGTTRTTGSPFWQRRSSRIITTRTVSPFKANYGYEPAYSGIPSAAQCLLAVEERLATLHEVQDELRYCLEEAQRSMKRQFDKHVEKTPAWEVGDEVWLSSRHISTTRPTAKFAHRWLGPFPVQARVSPSVYKLTLPPSMKGIHPVFHVSMLRKHQVDKILGRKKDAPGPVEILGAEEWEVEEVLDCKGKGKRRRFLISWKGFGPAENSWEP</sequence>